<dbReference type="RefSeq" id="WP_213493829.1">
    <property type="nucleotide sequence ID" value="NZ_CP074694.1"/>
</dbReference>
<feature type="signal peptide" evidence="2">
    <location>
        <begin position="1"/>
        <end position="20"/>
    </location>
</feature>
<feature type="compositionally biased region" description="Low complexity" evidence="1">
    <location>
        <begin position="282"/>
        <end position="301"/>
    </location>
</feature>
<feature type="compositionally biased region" description="Low complexity" evidence="1">
    <location>
        <begin position="34"/>
        <end position="93"/>
    </location>
</feature>
<keyword evidence="4" id="KW-1185">Reference proteome</keyword>
<protein>
    <submittedName>
        <fullName evidence="3">Uncharacterized protein</fullName>
    </submittedName>
</protein>
<feature type="chain" id="PRO_5034570432" evidence="2">
    <location>
        <begin position="21"/>
        <end position="301"/>
    </location>
</feature>
<dbReference type="Proteomes" id="UP000676194">
    <property type="component" value="Chromosome"/>
</dbReference>
<organism evidence="3 4">
    <name type="scientific">Telmatocola sphagniphila</name>
    <dbReference type="NCBI Taxonomy" id="1123043"/>
    <lineage>
        <taxon>Bacteria</taxon>
        <taxon>Pseudomonadati</taxon>
        <taxon>Planctomycetota</taxon>
        <taxon>Planctomycetia</taxon>
        <taxon>Gemmatales</taxon>
        <taxon>Gemmataceae</taxon>
    </lineage>
</organism>
<feature type="region of interest" description="Disordered" evidence="1">
    <location>
        <begin position="277"/>
        <end position="301"/>
    </location>
</feature>
<keyword evidence="2" id="KW-0732">Signal</keyword>
<evidence type="ECO:0000256" key="2">
    <source>
        <dbReference type="SAM" id="SignalP"/>
    </source>
</evidence>
<name>A0A8E6ETH6_9BACT</name>
<feature type="region of interest" description="Disordered" evidence="1">
    <location>
        <begin position="22"/>
        <end position="99"/>
    </location>
</feature>
<dbReference type="EMBL" id="CP074694">
    <property type="protein sequence ID" value="QVL29947.1"/>
    <property type="molecule type" value="Genomic_DNA"/>
</dbReference>
<gene>
    <name evidence="3" type="ORF">KIH39_13820</name>
</gene>
<evidence type="ECO:0000313" key="4">
    <source>
        <dbReference type="Proteomes" id="UP000676194"/>
    </source>
</evidence>
<sequence>MRSIYISGLAVLALTANATAQRAPAGGTPQAPSGGNTTPQTPQGGNNPTAPAGGQNQPQNPGTNPGTGNQQNPTQNPNQNPKQNTNPLPNNQNFNAQRPYNYPFSIYGMNGVSKSLNLTQAQMDRLNSLTQNTQNRFNRDFSGLSNLNETERANRMNELNRQYQSAWMSGARDIFNQNQFNRYQQLHYQYGGFNTLNDPDIQTKLNLTAQQKNNLSNSIDWSRQQLQEIQRVGQSNPDRGNVMYREYQSQYQNRLNQFLTPEQQKVWQQLVGESYNFQPTFNNTNPNTSPNNSNNSNTPPR</sequence>
<reference evidence="3" key="1">
    <citation type="submission" date="2021-05" db="EMBL/GenBank/DDBJ databases">
        <title>Complete genome sequence of the cellulolytic planctomycete Telmatocola sphagniphila SP2T and characterization of the first cellulase from planctomycetes.</title>
        <authorList>
            <person name="Rakitin A.L."/>
            <person name="Beletsky A.V."/>
            <person name="Naumoff D.G."/>
            <person name="Kulichevskaya I.S."/>
            <person name="Mardanov A.V."/>
            <person name="Ravin N.V."/>
            <person name="Dedysh S.N."/>
        </authorList>
    </citation>
    <scope>NUCLEOTIDE SEQUENCE</scope>
    <source>
        <strain evidence="3">SP2T</strain>
    </source>
</reference>
<proteinExistence type="predicted"/>
<accession>A0A8E6ETH6</accession>
<evidence type="ECO:0000256" key="1">
    <source>
        <dbReference type="SAM" id="MobiDB-lite"/>
    </source>
</evidence>
<evidence type="ECO:0000313" key="3">
    <source>
        <dbReference type="EMBL" id="QVL29947.1"/>
    </source>
</evidence>
<dbReference type="AlphaFoldDB" id="A0A8E6ETH6"/>
<dbReference type="KEGG" id="tsph:KIH39_13820"/>